<evidence type="ECO:0000313" key="13">
    <source>
        <dbReference type="EMBL" id="KAG8632063.1"/>
    </source>
</evidence>
<evidence type="ECO:0000256" key="9">
    <source>
        <dbReference type="ARBA" id="ARBA00023098"/>
    </source>
</evidence>
<keyword evidence="3" id="KW-0444">Lipid biosynthesis</keyword>
<organism evidence="13 14">
    <name type="scientific">Elsinoe batatas</name>
    <dbReference type="NCBI Taxonomy" id="2601811"/>
    <lineage>
        <taxon>Eukaryota</taxon>
        <taxon>Fungi</taxon>
        <taxon>Dikarya</taxon>
        <taxon>Ascomycota</taxon>
        <taxon>Pezizomycotina</taxon>
        <taxon>Dothideomycetes</taxon>
        <taxon>Dothideomycetidae</taxon>
        <taxon>Myriangiales</taxon>
        <taxon>Elsinoaceae</taxon>
        <taxon>Elsinoe</taxon>
    </lineage>
</organism>
<dbReference type="PANTHER" id="PTHR15451">
    <property type="entry name" value="ERGOSTEROL BIOSYNTHETIC PROTEIN 28-RELATED"/>
    <property type="match status" value="1"/>
</dbReference>
<evidence type="ECO:0008006" key="15">
    <source>
        <dbReference type="Google" id="ProtNLM"/>
    </source>
</evidence>
<dbReference type="PANTHER" id="PTHR15451:SF19">
    <property type="entry name" value="ERGOSTEROL BIOSYNTHETIC PROTEIN 28 HOMOLOG"/>
    <property type="match status" value="1"/>
</dbReference>
<proteinExistence type="inferred from homology"/>
<gene>
    <name evidence="13" type="ORF">KVT40_001203</name>
</gene>
<keyword evidence="5" id="KW-0256">Endoplasmic reticulum</keyword>
<dbReference type="Proteomes" id="UP000809789">
    <property type="component" value="Unassembled WGS sequence"/>
</dbReference>
<evidence type="ECO:0000256" key="3">
    <source>
        <dbReference type="ARBA" id="ARBA00022516"/>
    </source>
</evidence>
<evidence type="ECO:0000256" key="8">
    <source>
        <dbReference type="ARBA" id="ARBA00023011"/>
    </source>
</evidence>
<dbReference type="GO" id="GO:0030674">
    <property type="term" value="F:protein-macromolecule adaptor activity"/>
    <property type="evidence" value="ECO:0007669"/>
    <property type="project" value="TreeGrafter"/>
</dbReference>
<keyword evidence="6" id="KW-0752">Steroid biosynthesis</keyword>
<evidence type="ECO:0000256" key="2">
    <source>
        <dbReference type="ARBA" id="ARBA00005377"/>
    </source>
</evidence>
<comment type="subcellular location">
    <subcellularLocation>
        <location evidence="1">Endoplasmic reticulum membrane</location>
        <topology evidence="1">Multi-pass membrane protein</topology>
    </subcellularLocation>
</comment>
<dbReference type="AlphaFoldDB" id="A0A8K0LH59"/>
<sequence length="153" mass="16649">MSALLTSLIPQAEGLLPKWLFLVGTISLLNSIQAYASLSATRRVYAGPAPPSSSSVPPNTLKDSGSPVTPLSARTFGTWTFITGIVRIYAAHRLNEPAWFEIAAWTFAVAWGHFVSEWLVFRSVRLNAGSAGPFGVATGSLVWMFLQRGYYLK</sequence>
<keyword evidence="14" id="KW-1185">Reference proteome</keyword>
<comment type="similarity">
    <text evidence="2">Belongs to the ERG28 family.</text>
</comment>
<reference evidence="13" key="1">
    <citation type="submission" date="2021-07" db="EMBL/GenBank/DDBJ databases">
        <title>Elsinoe batatas strain:CRI-CJ2 Genome sequencing and assembly.</title>
        <authorList>
            <person name="Huang L."/>
        </authorList>
    </citation>
    <scope>NUCLEOTIDE SEQUENCE</scope>
    <source>
        <strain evidence="13">CRI-CJ2</strain>
    </source>
</reference>
<keyword evidence="12" id="KW-0753">Steroid metabolism</keyword>
<protein>
    <recommendedName>
        <fullName evidence="15">Ergosterol biosynthetic protein 28</fullName>
    </recommendedName>
</protein>
<evidence type="ECO:0000256" key="6">
    <source>
        <dbReference type="ARBA" id="ARBA00022955"/>
    </source>
</evidence>
<dbReference type="Pfam" id="PF03694">
    <property type="entry name" value="Erg28"/>
    <property type="match status" value="1"/>
</dbReference>
<evidence type="ECO:0000256" key="11">
    <source>
        <dbReference type="ARBA" id="ARBA00023166"/>
    </source>
</evidence>
<evidence type="ECO:0000256" key="12">
    <source>
        <dbReference type="ARBA" id="ARBA00023221"/>
    </source>
</evidence>
<dbReference type="GO" id="GO:0016126">
    <property type="term" value="P:sterol biosynthetic process"/>
    <property type="evidence" value="ECO:0007669"/>
    <property type="project" value="UniProtKB-KW"/>
</dbReference>
<dbReference type="GO" id="GO:0005789">
    <property type="term" value="C:endoplasmic reticulum membrane"/>
    <property type="evidence" value="ECO:0007669"/>
    <property type="project" value="UniProtKB-SubCell"/>
</dbReference>
<dbReference type="InterPro" id="IPR005352">
    <property type="entry name" value="Erg28"/>
</dbReference>
<keyword evidence="8" id="KW-0756">Sterol biosynthesis</keyword>
<keyword evidence="10" id="KW-0472">Membrane</keyword>
<evidence type="ECO:0000256" key="10">
    <source>
        <dbReference type="ARBA" id="ARBA00023136"/>
    </source>
</evidence>
<dbReference type="OrthoDB" id="6485510at2759"/>
<keyword evidence="7" id="KW-1133">Transmembrane helix</keyword>
<keyword evidence="11" id="KW-1207">Sterol metabolism</keyword>
<keyword evidence="4" id="KW-0812">Transmembrane</keyword>
<evidence type="ECO:0000256" key="4">
    <source>
        <dbReference type="ARBA" id="ARBA00022692"/>
    </source>
</evidence>
<evidence type="ECO:0000256" key="5">
    <source>
        <dbReference type="ARBA" id="ARBA00022824"/>
    </source>
</evidence>
<evidence type="ECO:0000256" key="1">
    <source>
        <dbReference type="ARBA" id="ARBA00004477"/>
    </source>
</evidence>
<evidence type="ECO:0000256" key="7">
    <source>
        <dbReference type="ARBA" id="ARBA00022989"/>
    </source>
</evidence>
<accession>A0A8K0LH59</accession>
<keyword evidence="9" id="KW-0443">Lipid metabolism</keyword>
<dbReference type="EMBL" id="JAESVG020000001">
    <property type="protein sequence ID" value="KAG8632063.1"/>
    <property type="molecule type" value="Genomic_DNA"/>
</dbReference>
<evidence type="ECO:0000313" key="14">
    <source>
        <dbReference type="Proteomes" id="UP000809789"/>
    </source>
</evidence>
<comment type="caution">
    <text evidence="13">The sequence shown here is derived from an EMBL/GenBank/DDBJ whole genome shotgun (WGS) entry which is preliminary data.</text>
</comment>
<name>A0A8K0LH59_9PEZI</name>